<dbReference type="Proteomes" id="UP000183255">
    <property type="component" value="Unassembled WGS sequence"/>
</dbReference>
<feature type="transmembrane region" description="Helical" evidence="2">
    <location>
        <begin position="59"/>
        <end position="77"/>
    </location>
</feature>
<accession>A0A1G8GAH1</accession>
<organism evidence="3 4">
    <name type="scientific">Proteiniclasticum ruminis</name>
    <dbReference type="NCBI Taxonomy" id="398199"/>
    <lineage>
        <taxon>Bacteria</taxon>
        <taxon>Bacillati</taxon>
        <taxon>Bacillota</taxon>
        <taxon>Clostridia</taxon>
        <taxon>Eubacteriales</taxon>
        <taxon>Clostridiaceae</taxon>
        <taxon>Proteiniclasticum</taxon>
    </lineage>
</organism>
<evidence type="ECO:0000256" key="1">
    <source>
        <dbReference type="SAM" id="MobiDB-lite"/>
    </source>
</evidence>
<name>A0A1G8GAH1_9CLOT</name>
<keyword evidence="2" id="KW-0812">Transmembrane</keyword>
<keyword evidence="2" id="KW-1133">Transmembrane helix</keyword>
<evidence type="ECO:0008006" key="5">
    <source>
        <dbReference type="Google" id="ProtNLM"/>
    </source>
</evidence>
<sequence length="166" mass="19414">MALPERVPYIHAVPNPSVEREQKRREMEEKRKIQRSREQYQKKTAVRNNAMKKSVGRSIFFMAVLLAFVLFRSSMVFDLQNQYVGMQNQIRETEKLNEDLRSKIIKASSIKEIAEKSKEMELQTVNREDYIEVDLSVNHFSDGVAVTEEKSLSEQILSLIPFEFAQ</sequence>
<reference evidence="3 4" key="1">
    <citation type="submission" date="2016-10" db="EMBL/GenBank/DDBJ databases">
        <authorList>
            <person name="de Groot N.N."/>
        </authorList>
    </citation>
    <scope>NUCLEOTIDE SEQUENCE [LARGE SCALE GENOMIC DNA]</scope>
    <source>
        <strain evidence="3 4">CGMCC 1.5058</strain>
    </source>
</reference>
<proteinExistence type="predicted"/>
<evidence type="ECO:0000313" key="3">
    <source>
        <dbReference type="EMBL" id="SDH91379.1"/>
    </source>
</evidence>
<evidence type="ECO:0000313" key="4">
    <source>
        <dbReference type="Proteomes" id="UP000183255"/>
    </source>
</evidence>
<feature type="compositionally biased region" description="Basic and acidic residues" evidence="1">
    <location>
        <begin position="18"/>
        <end position="38"/>
    </location>
</feature>
<dbReference type="AlphaFoldDB" id="A0A1G8GAH1"/>
<feature type="region of interest" description="Disordered" evidence="1">
    <location>
        <begin position="14"/>
        <end position="38"/>
    </location>
</feature>
<evidence type="ECO:0000256" key="2">
    <source>
        <dbReference type="SAM" id="Phobius"/>
    </source>
</evidence>
<keyword evidence="2" id="KW-0472">Membrane</keyword>
<protein>
    <recommendedName>
        <fullName evidence="5">Cell division protein FtsL</fullName>
    </recommendedName>
</protein>
<gene>
    <name evidence="3" type="ORF">SAMN05421804_101194</name>
</gene>
<dbReference type="EMBL" id="FNDZ01000001">
    <property type="protein sequence ID" value="SDH91379.1"/>
    <property type="molecule type" value="Genomic_DNA"/>
</dbReference>